<evidence type="ECO:0000259" key="1">
    <source>
        <dbReference type="Pfam" id="PF11074"/>
    </source>
</evidence>
<evidence type="ECO:0000313" key="2">
    <source>
        <dbReference type="EMBL" id="NEX01679.1"/>
    </source>
</evidence>
<comment type="caution">
    <text evidence="2">The sequence shown here is derived from an EMBL/GenBank/DDBJ whole genome shotgun (WGS) entry which is preliminary data.</text>
</comment>
<feature type="domain" description="DUF2779" evidence="1">
    <location>
        <begin position="285"/>
        <end position="410"/>
    </location>
</feature>
<dbReference type="AlphaFoldDB" id="A0A6M0LIB1"/>
<name>A0A6M0LIB1_PSEXY</name>
<dbReference type="Proteomes" id="UP000473091">
    <property type="component" value="Unassembled WGS sequence"/>
</dbReference>
<reference evidence="2 3" key="1">
    <citation type="submission" date="2019-09" db="EMBL/GenBank/DDBJ databases">
        <authorList>
            <person name="Pidcock S.E."/>
            <person name="Huws S.A."/>
        </authorList>
    </citation>
    <scope>NUCLEOTIDE SEQUENCE [LARGE SCALE GENOMIC DNA]</scope>
    <source>
        <strain evidence="2 3">MZ8</strain>
    </source>
</reference>
<gene>
    <name evidence="2" type="ORF">F0Q01_07290</name>
</gene>
<dbReference type="InterPro" id="IPR021301">
    <property type="entry name" value="DUF2779"/>
</dbReference>
<accession>A0A6M0LIB1</accession>
<sequence>MAWLNKYHPELVEIDAMIQSRFDAGHEVGELAKGLFGTYVDVSTFNDEGSIDIPMMLKKTKNELTNNTPVICEAAFSIDGLYCAVDLLKYDGEGWSIYEVKSSTCKDEVDEVYIIDIAFQRYVLEKAGIKVNRTYLVNINNQYVYDGEIDISQFFAITDITSEVNAELTNVEPNIKRAKEILECKDMPSLDIGERCCSPYECSYWNYCTSNLPQPNVFSMYHMAFKGKIDLYHRGLVSYEDLANSDTRLTTTQLRQIKYQLNDLGTYIEKENIKEFLDTLSYPLYFLDFETMQPVIPQFNGTRPYQQIPFQYSLHYIEKENGPLLHKEFLGVSGEDPRRAIAEALIKDIPKDVCITAYNKAFECTRIKELAATFPDLASHLLNIESHIIDLLVPFQKGYYYNKAMGGSFSIKSVLPAIFPDDPALNYHNLEEVQNGNDAMTIFPKIKDMPAEQQEITRHNLLKYCELDTFAMVKVWQELVTVTSSK</sequence>
<evidence type="ECO:0000313" key="3">
    <source>
        <dbReference type="Proteomes" id="UP000473091"/>
    </source>
</evidence>
<protein>
    <submittedName>
        <fullName evidence="2">DUF2779 domain-containing protein</fullName>
    </submittedName>
</protein>
<dbReference type="Pfam" id="PF11074">
    <property type="entry name" value="DUF2779"/>
    <property type="match status" value="1"/>
</dbReference>
<organism evidence="2 3">
    <name type="scientific">Pseudobutyrivibrio xylanivorans</name>
    <dbReference type="NCBI Taxonomy" id="185007"/>
    <lineage>
        <taxon>Bacteria</taxon>
        <taxon>Bacillati</taxon>
        <taxon>Bacillota</taxon>
        <taxon>Clostridia</taxon>
        <taxon>Lachnospirales</taxon>
        <taxon>Lachnospiraceae</taxon>
        <taxon>Pseudobutyrivibrio</taxon>
    </lineage>
</organism>
<reference evidence="2 3" key="2">
    <citation type="submission" date="2020-03" db="EMBL/GenBank/DDBJ databases">
        <title>Investigating the evolutionary divergence of the Butyrivibrio group.</title>
        <authorList>
            <person name="Skvortsov T."/>
            <person name="Santos F.G."/>
            <person name="Ting K.S."/>
            <person name="Creevey C.J."/>
        </authorList>
    </citation>
    <scope>NUCLEOTIDE SEQUENCE [LARGE SCALE GENOMIC DNA]</scope>
    <source>
        <strain evidence="2 3">MZ8</strain>
    </source>
</reference>
<dbReference type="EMBL" id="VTVE01000002">
    <property type="protein sequence ID" value="NEX01679.1"/>
    <property type="molecule type" value="Genomic_DNA"/>
</dbReference>
<proteinExistence type="predicted"/>